<dbReference type="EMBL" id="QTSX02006935">
    <property type="protein sequence ID" value="KAJ9051965.1"/>
    <property type="molecule type" value="Genomic_DNA"/>
</dbReference>
<organism evidence="1 2">
    <name type="scientific">Entomophthora muscae</name>
    <dbReference type="NCBI Taxonomy" id="34485"/>
    <lineage>
        <taxon>Eukaryota</taxon>
        <taxon>Fungi</taxon>
        <taxon>Fungi incertae sedis</taxon>
        <taxon>Zoopagomycota</taxon>
        <taxon>Entomophthoromycotina</taxon>
        <taxon>Entomophthoromycetes</taxon>
        <taxon>Entomophthorales</taxon>
        <taxon>Entomophthoraceae</taxon>
        <taxon>Entomophthora</taxon>
    </lineage>
</organism>
<dbReference type="Proteomes" id="UP001165960">
    <property type="component" value="Unassembled WGS sequence"/>
</dbReference>
<protein>
    <submittedName>
        <fullName evidence="1">Uncharacterized protein</fullName>
    </submittedName>
</protein>
<gene>
    <name evidence="1" type="ORF">DSO57_1038894</name>
</gene>
<name>A0ACC2RPH1_9FUNG</name>
<evidence type="ECO:0000313" key="1">
    <source>
        <dbReference type="EMBL" id="KAJ9051965.1"/>
    </source>
</evidence>
<accession>A0ACC2RPH1</accession>
<reference evidence="1" key="1">
    <citation type="submission" date="2022-04" db="EMBL/GenBank/DDBJ databases">
        <title>Genome of the entomopathogenic fungus Entomophthora muscae.</title>
        <authorList>
            <person name="Elya C."/>
            <person name="Lovett B.R."/>
            <person name="Lee E."/>
            <person name="Macias A.M."/>
            <person name="Hajek A.E."/>
            <person name="De Bivort B.L."/>
            <person name="Kasson M.T."/>
            <person name="De Fine Licht H.H."/>
            <person name="Stajich J.E."/>
        </authorList>
    </citation>
    <scope>NUCLEOTIDE SEQUENCE</scope>
    <source>
        <strain evidence="1">Berkeley</strain>
    </source>
</reference>
<comment type="caution">
    <text evidence="1">The sequence shown here is derived from an EMBL/GenBank/DDBJ whole genome shotgun (WGS) entry which is preliminary data.</text>
</comment>
<sequence>MESPGNSTVAQTSMQSCPTCNSTNISKEDETFCEDCGHLFKKCALEYSEQSTYSEARYQNYGPGKVDLNTKSMKEDFRASQMKKKLRDYAVALGLQGCESRAHGIYEEAVKSGKFRTINRGKNLMYASLYFAAIEKKLSITFRRFLEIDATANIFLIGRIYKKVVDVLKPVPQQQDPKSLTLKMLGMLNENSKESPDIFSNLVDGLDFNAISKIALKITCISKKTWISEGRPLAPIVAASNVIAFQFVHKTTLTYAQAGTLFAYQGVGSAGNKRYYEIKELILQLIAKKYSGVRLEDPRRFYLFTSLLFDLSDADFDSTNSCLLRTEACHEKQQISTQNAAQHLTTRLAFDDSKLSFGLDSDILVRERALLLGIPYSAVSGMCARDLEVRLDQMAKTHLPLNSDDLDDELCNE</sequence>
<evidence type="ECO:0000313" key="2">
    <source>
        <dbReference type="Proteomes" id="UP001165960"/>
    </source>
</evidence>
<keyword evidence="2" id="KW-1185">Reference proteome</keyword>
<proteinExistence type="predicted"/>